<keyword evidence="7 9" id="KW-0675">Receptor</keyword>
<gene>
    <name evidence="12" type="primary">LOC116758386</name>
</gene>
<evidence type="ECO:0000256" key="7">
    <source>
        <dbReference type="ARBA" id="ARBA00023170"/>
    </source>
</evidence>
<dbReference type="PROSITE" id="PS00237">
    <property type="entry name" value="G_PROTEIN_RECEP_F1_1"/>
    <property type="match status" value="1"/>
</dbReference>
<dbReference type="Pfam" id="PF00001">
    <property type="entry name" value="7tm_1"/>
    <property type="match status" value="1"/>
</dbReference>
<dbReference type="GO" id="GO:0004984">
    <property type="term" value="F:olfactory receptor activity"/>
    <property type="evidence" value="ECO:0007669"/>
    <property type="project" value="InterPro"/>
</dbReference>
<reference evidence="12" key="2">
    <citation type="submission" date="2025-08" db="UniProtKB">
        <authorList>
            <consortium name="Ensembl"/>
        </authorList>
    </citation>
    <scope>IDENTIFICATION</scope>
</reference>
<evidence type="ECO:0000313" key="12">
    <source>
        <dbReference type="Ensembl" id="ENSPSNP00000017978.1"/>
    </source>
</evidence>
<feature type="transmembrane region" description="Helical" evidence="10">
    <location>
        <begin position="243"/>
        <end position="262"/>
    </location>
</feature>
<dbReference type="InterPro" id="IPR050427">
    <property type="entry name" value="Olfactory_Receptors"/>
</dbReference>
<reference evidence="12" key="3">
    <citation type="submission" date="2025-09" db="UniProtKB">
        <authorList>
            <consortium name="Ensembl"/>
        </authorList>
    </citation>
    <scope>IDENTIFICATION</scope>
</reference>
<feature type="transmembrane region" description="Helical" evidence="10">
    <location>
        <begin position="20"/>
        <end position="45"/>
    </location>
</feature>
<keyword evidence="13" id="KW-1185">Reference proteome</keyword>
<proteinExistence type="inferred from homology"/>
<keyword evidence="10" id="KW-0552">Olfaction</keyword>
<sequence length="293" mass="34177">MEIQSNVSEFILLRLSYDQNIKTFCFVLFLFCYIALLVGSLLILISIRCSSLFHQPTYYFVSHLSSMDICYTSMERKNISYGNCMLQVFSKHLFGMTEVLILTVMAFDRYVAIRKPLHYVIITNRTRYNLLVLAAWACGAVHSFPQFSVIIQLPFCGANKIDRYFCDIFPLLKVACTDTYITGVIMLVNSRMVTLRTFVILFFSYVTILFTLRNHSAEGKLLFFGPSIFTYLRPPTTFPEDKIFARSYTIIAPMFNPLIYTLRNSEMKNAMRKQKTKWSHKFIRIKIFTVTYL</sequence>
<dbReference type="Proteomes" id="UP000694554">
    <property type="component" value="Chromosome 8"/>
</dbReference>
<name>A0A8C9E4X4_PHOSS</name>
<evidence type="ECO:0000256" key="10">
    <source>
        <dbReference type="RuleBase" id="RU363047"/>
    </source>
</evidence>
<protein>
    <recommendedName>
        <fullName evidence="10">Olfactory receptor</fullName>
    </recommendedName>
</protein>
<comment type="function">
    <text evidence="1">Putative odorant or sperm cell receptor.</text>
</comment>
<evidence type="ECO:0000256" key="9">
    <source>
        <dbReference type="RuleBase" id="RU000688"/>
    </source>
</evidence>
<evidence type="ECO:0000313" key="13">
    <source>
        <dbReference type="Proteomes" id="UP000694554"/>
    </source>
</evidence>
<dbReference type="Ensembl" id="ENSPSNT00000020270.1">
    <property type="protein sequence ID" value="ENSPSNP00000017978.1"/>
    <property type="gene ID" value="ENSPSNG00000012905.1"/>
</dbReference>
<feature type="transmembrane region" description="Helical" evidence="10">
    <location>
        <begin position="168"/>
        <end position="188"/>
    </location>
</feature>
<dbReference type="InterPro" id="IPR017452">
    <property type="entry name" value="GPCR_Rhodpsn_7TM"/>
</dbReference>
<dbReference type="PANTHER" id="PTHR48002">
    <property type="entry name" value="OLFACTORY RECEPTOR"/>
    <property type="match status" value="1"/>
</dbReference>
<dbReference type="PRINTS" id="PR00237">
    <property type="entry name" value="GPCRRHODOPSN"/>
</dbReference>
<evidence type="ECO:0000256" key="5">
    <source>
        <dbReference type="ARBA" id="ARBA00023040"/>
    </source>
</evidence>
<dbReference type="PROSITE" id="PS50262">
    <property type="entry name" value="G_PROTEIN_RECEP_F1_2"/>
    <property type="match status" value="1"/>
</dbReference>
<evidence type="ECO:0000256" key="6">
    <source>
        <dbReference type="ARBA" id="ARBA00023136"/>
    </source>
</evidence>
<dbReference type="GO" id="GO:0004930">
    <property type="term" value="F:G protein-coupled receptor activity"/>
    <property type="evidence" value="ECO:0007669"/>
    <property type="project" value="UniProtKB-KW"/>
</dbReference>
<dbReference type="GeneTree" id="ENSGT00940000164170"/>
<reference evidence="12" key="1">
    <citation type="submission" date="2019-08" db="EMBL/GenBank/DDBJ databases">
        <title>Phocoena sinus (Vaquita) genome, mPhoSin1, primary haplotype.</title>
        <authorList>
            <person name="Morin P."/>
            <person name="Mountcastle J."/>
            <person name="Fungtammasan C."/>
            <person name="Rhie A."/>
            <person name="Rojas-Bracho L."/>
            <person name="Smith C.R."/>
            <person name="Taylor B.L."/>
            <person name="Gulland F.M.D."/>
            <person name="Musser W."/>
            <person name="Houck M."/>
            <person name="Haase B."/>
            <person name="Paez S."/>
            <person name="Howe K."/>
            <person name="Torrance J."/>
            <person name="Formenti G."/>
            <person name="Phillippy A."/>
            <person name="Ryder O."/>
            <person name="Jarvis E.D."/>
            <person name="Fedrigo O."/>
        </authorList>
    </citation>
    <scope>NUCLEOTIDE SEQUENCE [LARGE SCALE GENOMIC DNA]</scope>
</reference>
<feature type="transmembrane region" description="Helical" evidence="10">
    <location>
        <begin position="86"/>
        <end position="107"/>
    </location>
</feature>
<keyword evidence="8 9" id="KW-0807">Transducer</keyword>
<dbReference type="GO" id="GO:0005886">
    <property type="term" value="C:plasma membrane"/>
    <property type="evidence" value="ECO:0007669"/>
    <property type="project" value="UniProtKB-SubCell"/>
</dbReference>
<dbReference type="Gene3D" id="1.20.1070.10">
    <property type="entry name" value="Rhodopsin 7-helix transmembrane proteins"/>
    <property type="match status" value="1"/>
</dbReference>
<organism evidence="12 13">
    <name type="scientific">Phocoena sinus</name>
    <name type="common">Vaquita</name>
    <dbReference type="NCBI Taxonomy" id="42100"/>
    <lineage>
        <taxon>Eukaryota</taxon>
        <taxon>Metazoa</taxon>
        <taxon>Chordata</taxon>
        <taxon>Craniata</taxon>
        <taxon>Vertebrata</taxon>
        <taxon>Euteleostomi</taxon>
        <taxon>Mammalia</taxon>
        <taxon>Eutheria</taxon>
        <taxon>Laurasiatheria</taxon>
        <taxon>Artiodactyla</taxon>
        <taxon>Whippomorpha</taxon>
        <taxon>Cetacea</taxon>
        <taxon>Odontoceti</taxon>
        <taxon>Phocoenidae</taxon>
        <taxon>Phocoena</taxon>
    </lineage>
</organism>
<evidence type="ECO:0000256" key="4">
    <source>
        <dbReference type="ARBA" id="ARBA00022989"/>
    </source>
</evidence>
<evidence type="ECO:0000256" key="8">
    <source>
        <dbReference type="ARBA" id="ARBA00023224"/>
    </source>
</evidence>
<evidence type="ECO:0000256" key="1">
    <source>
        <dbReference type="ARBA" id="ARBA00003929"/>
    </source>
</evidence>
<evidence type="ECO:0000259" key="11">
    <source>
        <dbReference type="PROSITE" id="PS50262"/>
    </source>
</evidence>
<comment type="similarity">
    <text evidence="9">Belongs to the G-protein coupled receptor 1 family.</text>
</comment>
<dbReference type="PRINTS" id="PR00245">
    <property type="entry name" value="OLFACTORYR"/>
</dbReference>
<feature type="transmembrane region" description="Helical" evidence="10">
    <location>
        <begin position="195"/>
        <end position="212"/>
    </location>
</feature>
<evidence type="ECO:0000256" key="2">
    <source>
        <dbReference type="ARBA" id="ARBA00004141"/>
    </source>
</evidence>
<keyword evidence="3 9" id="KW-0812">Transmembrane</keyword>
<dbReference type="AlphaFoldDB" id="A0A8C9E4X4"/>
<keyword evidence="10" id="KW-0716">Sensory transduction</keyword>
<dbReference type="InterPro" id="IPR000725">
    <property type="entry name" value="Olfact_rcpt"/>
</dbReference>
<accession>A0A8C9E4X4</accession>
<keyword evidence="4 10" id="KW-1133">Transmembrane helix</keyword>
<feature type="domain" description="G-protein coupled receptors family 1 profile" evidence="11">
    <location>
        <begin position="7"/>
        <end position="293"/>
    </location>
</feature>
<dbReference type="InterPro" id="IPR000276">
    <property type="entry name" value="GPCR_Rhodpsn"/>
</dbReference>
<keyword evidence="5 9" id="KW-0297">G-protein coupled receptor</keyword>
<evidence type="ECO:0000256" key="3">
    <source>
        <dbReference type="ARBA" id="ARBA00022692"/>
    </source>
</evidence>
<dbReference type="SUPFAM" id="SSF81321">
    <property type="entry name" value="Family A G protein-coupled receptor-like"/>
    <property type="match status" value="1"/>
</dbReference>
<feature type="transmembrane region" description="Helical" evidence="10">
    <location>
        <begin position="128"/>
        <end position="148"/>
    </location>
</feature>
<keyword evidence="6 10" id="KW-0472">Membrane</keyword>
<keyword evidence="10" id="KW-1003">Cell membrane</keyword>
<comment type="subcellular location">
    <subcellularLocation>
        <location evidence="10">Cell membrane</location>
        <topology evidence="10">Multi-pass membrane protein</topology>
    </subcellularLocation>
    <subcellularLocation>
        <location evidence="2">Membrane</location>
        <topology evidence="2">Multi-pass membrane protein</topology>
    </subcellularLocation>
</comment>